<evidence type="ECO:0000313" key="2">
    <source>
        <dbReference type="Proteomes" id="UP000569732"/>
    </source>
</evidence>
<dbReference type="AlphaFoldDB" id="A0A853I7U6"/>
<comment type="caution">
    <text evidence="1">The sequence shown here is derived from an EMBL/GenBank/DDBJ whole genome shotgun (WGS) entry which is preliminary data.</text>
</comment>
<dbReference type="RefSeq" id="WP_180571931.1">
    <property type="nucleotide sequence ID" value="NZ_JACCKB010000210.1"/>
</dbReference>
<keyword evidence="2" id="KW-1185">Reference proteome</keyword>
<evidence type="ECO:0000313" key="1">
    <source>
        <dbReference type="EMBL" id="NYZ69980.1"/>
    </source>
</evidence>
<name>A0A853I7U6_9GAMM</name>
<accession>A0A853I7U6</accession>
<dbReference type="Proteomes" id="UP000569732">
    <property type="component" value="Unassembled WGS sequence"/>
</dbReference>
<reference evidence="1 2" key="1">
    <citation type="submission" date="2020-07" db="EMBL/GenBank/DDBJ databases">
        <title>Endozoicomonas sp. nov., isolated from sediment.</title>
        <authorList>
            <person name="Gu T."/>
        </authorList>
    </citation>
    <scope>NUCLEOTIDE SEQUENCE [LARGE SCALE GENOMIC DNA]</scope>
    <source>
        <strain evidence="1 2">SM1973</strain>
    </source>
</reference>
<organism evidence="1 2">
    <name type="scientific">Spartinivicinus marinus</name>
    <dbReference type="NCBI Taxonomy" id="2994442"/>
    <lineage>
        <taxon>Bacteria</taxon>
        <taxon>Pseudomonadati</taxon>
        <taxon>Pseudomonadota</taxon>
        <taxon>Gammaproteobacteria</taxon>
        <taxon>Oceanospirillales</taxon>
        <taxon>Zooshikellaceae</taxon>
        <taxon>Spartinivicinus</taxon>
    </lineage>
</organism>
<sequence>MNLEIRTANHLQQILDHVESQPKLVNKAVRRAMRKTARWLKPAWREN</sequence>
<gene>
    <name evidence="1" type="ORF">H0A36_28610</name>
</gene>
<proteinExistence type="predicted"/>
<dbReference type="EMBL" id="JACCKB010000210">
    <property type="protein sequence ID" value="NYZ69980.1"/>
    <property type="molecule type" value="Genomic_DNA"/>
</dbReference>
<protein>
    <submittedName>
        <fullName evidence="1">Uncharacterized protein</fullName>
    </submittedName>
</protein>